<organism evidence="1 2">
    <name type="scientific">Pandoravirus japonicus</name>
    <dbReference type="NCBI Taxonomy" id="2823154"/>
    <lineage>
        <taxon>Viruses</taxon>
        <taxon>Pandoravirus</taxon>
    </lineage>
</organism>
<protein>
    <submittedName>
        <fullName evidence="1">Uncharacterized protein</fullName>
    </submittedName>
</protein>
<dbReference type="EMBL" id="LC625835">
    <property type="protein sequence ID" value="BCU03683.1"/>
    <property type="molecule type" value="Genomic_DNA"/>
</dbReference>
<reference evidence="1" key="1">
    <citation type="submission" date="2021-04" db="EMBL/GenBank/DDBJ databases">
        <title>Draft Genome Sequence of Pandoravirus japonicus, Isolated from the Sabaishi River of Niigata, Japan.</title>
        <authorList>
            <person name="Hosokawa N."/>
            <person name="Takahashi H."/>
            <person name="Aoki K."/>
            <person name="Takemura M."/>
        </authorList>
    </citation>
    <scope>NUCLEOTIDE SEQUENCE</scope>
</reference>
<dbReference type="Proteomes" id="UP001253637">
    <property type="component" value="Segment"/>
</dbReference>
<evidence type="ECO:0000313" key="1">
    <source>
        <dbReference type="EMBL" id="BCU03683.1"/>
    </source>
</evidence>
<proteinExistence type="predicted"/>
<accession>A0A811BP07</accession>
<sequence>MDVAPDRIIFSAPRLSSFFFADNLLVPCARTRNDKQRNKKDLKRQRSRSFCPGRRLCMAPTFFFAQTMSQWPRRFDAKKRGKEVSLPWGLSMCFLSAFCLSL</sequence>
<name>A0A811BP07_9VIRU</name>
<evidence type="ECO:0000313" key="2">
    <source>
        <dbReference type="Proteomes" id="UP001253637"/>
    </source>
</evidence>